<keyword evidence="3" id="KW-1133">Transmembrane helix</keyword>
<evidence type="ECO:0000313" key="5">
    <source>
        <dbReference type="EMBL" id="MFC5591453.1"/>
    </source>
</evidence>
<feature type="transmembrane region" description="Helical" evidence="3">
    <location>
        <begin position="111"/>
        <end position="133"/>
    </location>
</feature>
<feature type="transmembrane region" description="Helical" evidence="3">
    <location>
        <begin position="212"/>
        <end position="230"/>
    </location>
</feature>
<name>A0ABW0TRA7_9BACL</name>
<proteinExistence type="inferred from homology"/>
<dbReference type="Proteomes" id="UP001596109">
    <property type="component" value="Unassembled WGS sequence"/>
</dbReference>
<feature type="domain" description="EamA" evidence="4">
    <location>
        <begin position="170"/>
        <end position="309"/>
    </location>
</feature>
<comment type="caution">
    <text evidence="5">The sequence shown here is derived from an EMBL/GenBank/DDBJ whole genome shotgun (WGS) entry which is preliminary data.</text>
</comment>
<dbReference type="PANTHER" id="PTHR22911">
    <property type="entry name" value="ACYL-MALONYL CONDENSING ENZYME-RELATED"/>
    <property type="match status" value="1"/>
</dbReference>
<keyword evidence="3" id="KW-0812">Transmembrane</keyword>
<feature type="transmembrane region" description="Helical" evidence="3">
    <location>
        <begin position="294"/>
        <end position="312"/>
    </location>
</feature>
<sequence length="314" mass="33674">MTKNSVKRAKKGIGLGATSAIAWGVDTVLIGFIIASTPFKEAVMLAPIIAAFMHDFFSSIWISLLMIFKGEFINVLKIFKTKSGAILILGALSGGPLAMSFYFLGIQNAGVTYAASIASIFPGIGAVLAYFFLKEKMNKKSWSGVVLSIIGVIVLAYVPTKFEAESNFFIGILFSLGAAIFWGLEGVIGAWGMRGREVIPLYAINIRQITSALSYGIILVPLFQGYPLVFEAATSNIVWLLVIAGLLGTANYSLYYSSIDLIGAARGQSLNNTYVFWAIVTEIVIIGTPVNLQFIVGAIIVIIGSILVSSSVKR</sequence>
<dbReference type="SUPFAM" id="SSF103481">
    <property type="entry name" value="Multidrug resistance efflux transporter EmrE"/>
    <property type="match status" value="2"/>
</dbReference>
<comment type="similarity">
    <text evidence="2">Belongs to the EamA transporter family.</text>
</comment>
<keyword evidence="6" id="KW-1185">Reference proteome</keyword>
<dbReference type="PANTHER" id="PTHR22911:SF137">
    <property type="entry name" value="SOLUTE CARRIER FAMILY 35 MEMBER G2-RELATED"/>
    <property type="match status" value="1"/>
</dbReference>
<feature type="transmembrane region" description="Helical" evidence="3">
    <location>
        <begin position="269"/>
        <end position="288"/>
    </location>
</feature>
<feature type="transmembrane region" description="Helical" evidence="3">
    <location>
        <begin position="42"/>
        <end position="64"/>
    </location>
</feature>
<dbReference type="InterPro" id="IPR037185">
    <property type="entry name" value="EmrE-like"/>
</dbReference>
<evidence type="ECO:0000256" key="3">
    <source>
        <dbReference type="SAM" id="Phobius"/>
    </source>
</evidence>
<accession>A0ABW0TRA7</accession>
<evidence type="ECO:0000256" key="1">
    <source>
        <dbReference type="ARBA" id="ARBA00004127"/>
    </source>
</evidence>
<gene>
    <name evidence="5" type="ORF">ACFPRA_21435</name>
</gene>
<dbReference type="Pfam" id="PF00892">
    <property type="entry name" value="EamA"/>
    <property type="match status" value="2"/>
</dbReference>
<feature type="transmembrane region" description="Helical" evidence="3">
    <location>
        <begin position="145"/>
        <end position="162"/>
    </location>
</feature>
<organism evidence="5 6">
    <name type="scientific">Sporosarcina soli</name>
    <dbReference type="NCBI Taxonomy" id="334736"/>
    <lineage>
        <taxon>Bacteria</taxon>
        <taxon>Bacillati</taxon>
        <taxon>Bacillota</taxon>
        <taxon>Bacilli</taxon>
        <taxon>Bacillales</taxon>
        <taxon>Caryophanaceae</taxon>
        <taxon>Sporosarcina</taxon>
    </lineage>
</organism>
<evidence type="ECO:0000256" key="2">
    <source>
        <dbReference type="ARBA" id="ARBA00007362"/>
    </source>
</evidence>
<evidence type="ECO:0000259" key="4">
    <source>
        <dbReference type="Pfam" id="PF00892"/>
    </source>
</evidence>
<dbReference type="RefSeq" id="WP_381439269.1">
    <property type="nucleotide sequence ID" value="NZ_JBHSNO010000016.1"/>
</dbReference>
<feature type="transmembrane region" description="Helical" evidence="3">
    <location>
        <begin position="236"/>
        <end position="257"/>
    </location>
</feature>
<dbReference type="Gene3D" id="1.10.3730.20">
    <property type="match status" value="1"/>
</dbReference>
<feature type="domain" description="EamA" evidence="4">
    <location>
        <begin position="11"/>
        <end position="156"/>
    </location>
</feature>
<comment type="subcellular location">
    <subcellularLocation>
        <location evidence="1">Endomembrane system</location>
        <topology evidence="1">Multi-pass membrane protein</topology>
    </subcellularLocation>
</comment>
<evidence type="ECO:0000313" key="6">
    <source>
        <dbReference type="Proteomes" id="UP001596109"/>
    </source>
</evidence>
<protein>
    <submittedName>
        <fullName evidence="5">DMT family transporter</fullName>
    </submittedName>
</protein>
<feature type="transmembrane region" description="Helical" evidence="3">
    <location>
        <begin position="85"/>
        <end position="105"/>
    </location>
</feature>
<dbReference type="EMBL" id="JBHSNO010000016">
    <property type="protein sequence ID" value="MFC5591453.1"/>
    <property type="molecule type" value="Genomic_DNA"/>
</dbReference>
<feature type="transmembrane region" description="Helical" evidence="3">
    <location>
        <begin position="168"/>
        <end position="191"/>
    </location>
</feature>
<keyword evidence="3" id="KW-0472">Membrane</keyword>
<dbReference type="InterPro" id="IPR000620">
    <property type="entry name" value="EamA_dom"/>
</dbReference>
<feature type="transmembrane region" description="Helical" evidence="3">
    <location>
        <begin position="12"/>
        <end position="36"/>
    </location>
</feature>
<reference evidence="6" key="1">
    <citation type="journal article" date="2019" name="Int. J. Syst. Evol. Microbiol.">
        <title>The Global Catalogue of Microorganisms (GCM) 10K type strain sequencing project: providing services to taxonomists for standard genome sequencing and annotation.</title>
        <authorList>
            <consortium name="The Broad Institute Genomics Platform"/>
            <consortium name="The Broad Institute Genome Sequencing Center for Infectious Disease"/>
            <person name="Wu L."/>
            <person name="Ma J."/>
        </authorList>
    </citation>
    <scope>NUCLEOTIDE SEQUENCE [LARGE SCALE GENOMIC DNA]</scope>
    <source>
        <strain evidence="6">CGMCC 4.1434</strain>
    </source>
</reference>